<dbReference type="EMBL" id="JBHMAJ010000002">
    <property type="protein sequence ID" value="MFB9823345.1"/>
    <property type="molecule type" value="Genomic_DNA"/>
</dbReference>
<dbReference type="Pfam" id="PF20509">
    <property type="entry name" value="DUF6735"/>
    <property type="match status" value="1"/>
</dbReference>
<evidence type="ECO:0000313" key="2">
    <source>
        <dbReference type="Proteomes" id="UP001589595"/>
    </source>
</evidence>
<dbReference type="InterPro" id="IPR046622">
    <property type="entry name" value="DUF6735"/>
</dbReference>
<reference evidence="1" key="1">
    <citation type="submission" date="2024-09" db="EMBL/GenBank/DDBJ databases">
        <authorList>
            <person name="Sun Q."/>
        </authorList>
    </citation>
    <scope>NUCLEOTIDE SEQUENCE [LARGE SCALE GENOMIC DNA]</scope>
    <source>
        <strain evidence="1">JCM 31273</strain>
    </source>
</reference>
<accession>A0ABD5MLC4</accession>
<dbReference type="GeneID" id="67211491"/>
<gene>
    <name evidence="1" type="ORF">ACFFOL_03975</name>
</gene>
<comment type="caution">
    <text evidence="1">The sequence shown here is derived from an EMBL/GenBank/DDBJ whole genome shotgun (WGS) entry which is preliminary data.</text>
</comment>
<dbReference type="Proteomes" id="UP001589595">
    <property type="component" value="Unassembled WGS sequence"/>
</dbReference>
<name>A0ABD5MLC4_9EURY</name>
<protein>
    <submittedName>
        <fullName evidence="1">DUF6735 family protein</fullName>
    </submittedName>
</protein>
<organism evidence="1 2">
    <name type="scientific">Halobaculum roseum</name>
    <dbReference type="NCBI Taxonomy" id="2175149"/>
    <lineage>
        <taxon>Archaea</taxon>
        <taxon>Methanobacteriati</taxon>
        <taxon>Methanobacteriota</taxon>
        <taxon>Stenosarchaea group</taxon>
        <taxon>Halobacteria</taxon>
        <taxon>Halobacteriales</taxon>
        <taxon>Haloferacaceae</taxon>
        <taxon>Halobaculum</taxon>
    </lineage>
</organism>
<sequence>MGHRALVAYERPDGTYNLHYTHWGGCNLRLKHRITEATPFGEEYEGSQAIYEELGTAASTYVPEEHRHTQTEVRLEPTAVGVTVEAALADHLDFQMHEAFYIVTREFQVTAFRTFWLGFHSEATSVEESPSRGHGVICTVRWYDGDPVGDGFLRGRFAGAKEVTAELIDRDVFSEVQATTFLVERLLGNRQGRYEAYVQRADTNERRWYPSHYTASPRTPRSRE</sequence>
<dbReference type="RefSeq" id="WP_222921370.1">
    <property type="nucleotide sequence ID" value="NZ_CP082286.1"/>
</dbReference>
<proteinExistence type="predicted"/>
<evidence type="ECO:0000313" key="1">
    <source>
        <dbReference type="EMBL" id="MFB9823345.1"/>
    </source>
</evidence>
<dbReference type="AlphaFoldDB" id="A0ABD5MLC4"/>
<keyword evidence="2" id="KW-1185">Reference proteome</keyword>